<proteinExistence type="inferred from homology"/>
<name>A0A1G7BLM7_9RHOB</name>
<comment type="similarity">
    <text evidence="1 2">Belongs to the BioY family.</text>
</comment>
<dbReference type="PIRSF" id="PIRSF016661">
    <property type="entry name" value="BioY"/>
    <property type="match status" value="1"/>
</dbReference>
<dbReference type="RefSeq" id="WP_090523439.1">
    <property type="nucleotide sequence ID" value="NZ_FNAH01000005.1"/>
</dbReference>
<evidence type="ECO:0000256" key="2">
    <source>
        <dbReference type="PIRNR" id="PIRNR016661"/>
    </source>
</evidence>
<evidence type="ECO:0000313" key="4">
    <source>
        <dbReference type="EMBL" id="SDE27817.1"/>
    </source>
</evidence>
<evidence type="ECO:0000256" key="1">
    <source>
        <dbReference type="ARBA" id="ARBA00010692"/>
    </source>
</evidence>
<accession>A0A1G7BLM7</accession>
<keyword evidence="2" id="KW-1003">Cell membrane</keyword>
<dbReference type="STRING" id="591205.SAMN05421538_105133"/>
<feature type="transmembrane region" description="Helical" evidence="3">
    <location>
        <begin position="89"/>
        <end position="110"/>
    </location>
</feature>
<feature type="transmembrane region" description="Helical" evidence="3">
    <location>
        <begin position="47"/>
        <end position="69"/>
    </location>
</feature>
<sequence>MTLSQAALPERSLLTNSLLVLAGTVLLALSAQISVPMFPVPMTLQTLAISLIGLTYGARLAAVTLIAYLAEGAMGLPVFANASGGPAPLFGPTSGFLWGFVAMAWLTGFMVERGFDRGFVKLFIAAIVPGMLLFVPGVVALKLVTGLDWQGAAMAGMVPFLVGAVVKAAIAAMAVKAGWSMLDRR</sequence>
<dbReference type="OrthoDB" id="9803495at2"/>
<keyword evidence="2" id="KW-0813">Transport</keyword>
<keyword evidence="2 3" id="KW-0472">Membrane</keyword>
<dbReference type="PANTHER" id="PTHR34295">
    <property type="entry name" value="BIOTIN TRANSPORTER BIOY"/>
    <property type="match status" value="1"/>
</dbReference>
<feature type="transmembrane region" description="Helical" evidence="3">
    <location>
        <begin position="153"/>
        <end position="175"/>
    </location>
</feature>
<evidence type="ECO:0000256" key="3">
    <source>
        <dbReference type="SAM" id="Phobius"/>
    </source>
</evidence>
<dbReference type="Proteomes" id="UP000199344">
    <property type="component" value="Unassembled WGS sequence"/>
</dbReference>
<keyword evidence="5" id="KW-1185">Reference proteome</keyword>
<dbReference type="Gene3D" id="1.10.1760.20">
    <property type="match status" value="1"/>
</dbReference>
<gene>
    <name evidence="4" type="ORF">SAMN05421538_105133</name>
</gene>
<dbReference type="Pfam" id="PF02632">
    <property type="entry name" value="BioY"/>
    <property type="match status" value="1"/>
</dbReference>
<reference evidence="4 5" key="1">
    <citation type="submission" date="2016-10" db="EMBL/GenBank/DDBJ databases">
        <authorList>
            <person name="de Groot N.N."/>
        </authorList>
    </citation>
    <scope>NUCLEOTIDE SEQUENCE [LARGE SCALE GENOMIC DNA]</scope>
    <source>
        <strain evidence="4 5">DSM 22220</strain>
    </source>
</reference>
<dbReference type="EMBL" id="FNAH01000005">
    <property type="protein sequence ID" value="SDE27817.1"/>
    <property type="molecule type" value="Genomic_DNA"/>
</dbReference>
<dbReference type="PANTHER" id="PTHR34295:SF1">
    <property type="entry name" value="BIOTIN TRANSPORTER BIOY"/>
    <property type="match status" value="1"/>
</dbReference>
<protein>
    <recommendedName>
        <fullName evidence="2">Biotin transporter</fullName>
    </recommendedName>
</protein>
<comment type="subcellular location">
    <subcellularLocation>
        <location evidence="2">Cell membrane</location>
        <topology evidence="2">Multi-pass membrane protein</topology>
    </subcellularLocation>
</comment>
<organism evidence="4 5">
    <name type="scientific">Paracoccus isoporae</name>
    <dbReference type="NCBI Taxonomy" id="591205"/>
    <lineage>
        <taxon>Bacteria</taxon>
        <taxon>Pseudomonadati</taxon>
        <taxon>Pseudomonadota</taxon>
        <taxon>Alphaproteobacteria</taxon>
        <taxon>Rhodobacterales</taxon>
        <taxon>Paracoccaceae</taxon>
        <taxon>Paracoccus</taxon>
    </lineage>
</organism>
<dbReference type="InterPro" id="IPR003784">
    <property type="entry name" value="BioY"/>
</dbReference>
<dbReference type="GO" id="GO:0015225">
    <property type="term" value="F:biotin transmembrane transporter activity"/>
    <property type="evidence" value="ECO:0007669"/>
    <property type="project" value="UniProtKB-UniRule"/>
</dbReference>
<keyword evidence="3" id="KW-1133">Transmembrane helix</keyword>
<evidence type="ECO:0000313" key="5">
    <source>
        <dbReference type="Proteomes" id="UP000199344"/>
    </source>
</evidence>
<keyword evidence="3" id="KW-0812">Transmembrane</keyword>
<dbReference type="AlphaFoldDB" id="A0A1G7BLM7"/>
<feature type="transmembrane region" description="Helical" evidence="3">
    <location>
        <begin position="12"/>
        <end position="35"/>
    </location>
</feature>
<dbReference type="GO" id="GO:0005886">
    <property type="term" value="C:plasma membrane"/>
    <property type="evidence" value="ECO:0007669"/>
    <property type="project" value="UniProtKB-SubCell"/>
</dbReference>
<feature type="transmembrane region" description="Helical" evidence="3">
    <location>
        <begin position="122"/>
        <end position="141"/>
    </location>
</feature>